<keyword evidence="1" id="KW-0479">Metal-binding</keyword>
<reference evidence="8 9" key="1">
    <citation type="submission" date="2015-01" db="EMBL/GenBank/DDBJ databases">
        <title>The Genome Sequence of Fonsecaea multimorphosa CBS 102226.</title>
        <authorList>
            <consortium name="The Broad Institute Genomics Platform"/>
            <person name="Cuomo C."/>
            <person name="de Hoog S."/>
            <person name="Gorbushina A."/>
            <person name="Stielow B."/>
            <person name="Teixiera M."/>
            <person name="Abouelleil A."/>
            <person name="Chapman S.B."/>
            <person name="Priest M."/>
            <person name="Young S.K."/>
            <person name="Wortman J."/>
            <person name="Nusbaum C."/>
            <person name="Birren B."/>
        </authorList>
    </citation>
    <scope>NUCLEOTIDE SEQUENCE [LARGE SCALE GENOMIC DNA]</scope>
    <source>
        <strain evidence="8 9">CBS 102226</strain>
    </source>
</reference>
<keyword evidence="3" id="KW-0805">Transcription regulation</keyword>
<evidence type="ECO:0000256" key="6">
    <source>
        <dbReference type="ARBA" id="ARBA00023242"/>
    </source>
</evidence>
<keyword evidence="6" id="KW-0539">Nucleus</keyword>
<dbReference type="PANTHER" id="PTHR36206:SF16">
    <property type="entry name" value="TRANSCRIPTION FACTOR DOMAIN-CONTAINING PROTEIN-RELATED"/>
    <property type="match status" value="1"/>
</dbReference>
<keyword evidence="4" id="KW-0238">DNA-binding</keyword>
<evidence type="ECO:0000313" key="8">
    <source>
        <dbReference type="EMBL" id="KIX98179.1"/>
    </source>
</evidence>
<dbReference type="InterPro" id="IPR036864">
    <property type="entry name" value="Zn2-C6_fun-type_DNA-bd_sf"/>
</dbReference>
<accession>A0A0D2K4T5</accession>
<dbReference type="AlphaFoldDB" id="A0A0D2K4T5"/>
<dbReference type="PANTHER" id="PTHR36206">
    <property type="entry name" value="ASPERCRYPTIN BIOSYNTHESIS CLUSTER-SPECIFIC TRANSCRIPTION REGULATOR ATNN-RELATED"/>
    <property type="match status" value="1"/>
</dbReference>
<evidence type="ECO:0000256" key="3">
    <source>
        <dbReference type="ARBA" id="ARBA00023015"/>
    </source>
</evidence>
<dbReference type="STRING" id="1442371.A0A0D2K4T5"/>
<dbReference type="Gene3D" id="4.10.240.10">
    <property type="entry name" value="Zn(2)-C6 fungal-type DNA-binding domain"/>
    <property type="match status" value="1"/>
</dbReference>
<dbReference type="OrthoDB" id="2593732at2759"/>
<keyword evidence="9" id="KW-1185">Reference proteome</keyword>
<dbReference type="InterPro" id="IPR001138">
    <property type="entry name" value="Zn2Cys6_DnaBD"/>
</dbReference>
<dbReference type="VEuPathDB" id="FungiDB:Z520_06259"/>
<dbReference type="EMBL" id="KN848072">
    <property type="protein sequence ID" value="KIX98179.1"/>
    <property type="molecule type" value="Genomic_DNA"/>
</dbReference>
<dbReference type="InterPro" id="IPR052360">
    <property type="entry name" value="Transcr_Regulatory_Proteins"/>
</dbReference>
<dbReference type="CDD" id="cd00067">
    <property type="entry name" value="GAL4"/>
    <property type="match status" value="1"/>
</dbReference>
<dbReference type="Pfam" id="PF00172">
    <property type="entry name" value="Zn_clus"/>
    <property type="match status" value="1"/>
</dbReference>
<evidence type="ECO:0000256" key="1">
    <source>
        <dbReference type="ARBA" id="ARBA00022723"/>
    </source>
</evidence>
<dbReference type="PROSITE" id="PS00463">
    <property type="entry name" value="ZN2_CY6_FUNGAL_1"/>
    <property type="match status" value="1"/>
</dbReference>
<organism evidence="8 9">
    <name type="scientific">Fonsecaea multimorphosa CBS 102226</name>
    <dbReference type="NCBI Taxonomy" id="1442371"/>
    <lineage>
        <taxon>Eukaryota</taxon>
        <taxon>Fungi</taxon>
        <taxon>Dikarya</taxon>
        <taxon>Ascomycota</taxon>
        <taxon>Pezizomycotina</taxon>
        <taxon>Eurotiomycetes</taxon>
        <taxon>Chaetothyriomycetidae</taxon>
        <taxon>Chaetothyriales</taxon>
        <taxon>Herpotrichiellaceae</taxon>
        <taxon>Fonsecaea</taxon>
    </lineage>
</organism>
<dbReference type="GO" id="GO:0003677">
    <property type="term" value="F:DNA binding"/>
    <property type="evidence" value="ECO:0007669"/>
    <property type="project" value="UniProtKB-KW"/>
</dbReference>
<dbReference type="GO" id="GO:0000981">
    <property type="term" value="F:DNA-binding transcription factor activity, RNA polymerase II-specific"/>
    <property type="evidence" value="ECO:0007669"/>
    <property type="project" value="InterPro"/>
</dbReference>
<dbReference type="GeneID" id="27712005"/>
<dbReference type="GO" id="GO:0008270">
    <property type="term" value="F:zinc ion binding"/>
    <property type="evidence" value="ECO:0007669"/>
    <property type="project" value="InterPro"/>
</dbReference>
<dbReference type="RefSeq" id="XP_016632302.1">
    <property type="nucleotide sequence ID" value="XM_016776760.1"/>
</dbReference>
<dbReference type="Proteomes" id="UP000053411">
    <property type="component" value="Unassembled WGS sequence"/>
</dbReference>
<evidence type="ECO:0000256" key="2">
    <source>
        <dbReference type="ARBA" id="ARBA00022833"/>
    </source>
</evidence>
<evidence type="ECO:0000313" key="9">
    <source>
        <dbReference type="Proteomes" id="UP000053411"/>
    </source>
</evidence>
<dbReference type="PROSITE" id="PS50048">
    <property type="entry name" value="ZN2_CY6_FUNGAL_2"/>
    <property type="match status" value="1"/>
</dbReference>
<feature type="domain" description="Zn(2)-C6 fungal-type" evidence="7">
    <location>
        <begin position="15"/>
        <end position="43"/>
    </location>
</feature>
<sequence length="594" mass="66544">MPVMSPSCRTKSKTGCRTCKIRKIKCDELMPECRRCTSTGRKCDGYGIWGGGGENGNKDQYQQRHHDRPRPSSAATALALAESYYCSYEYRANPPTTLSSSPRTFCVYPANALDADEKSHLEWFWCRTARKVQGAFFSDAANAVLFQASASELAVTHAVLALCSVHKRADMSVLVRQRHDDDERFALVQYNKAIKYLQPRLMATNDRTSLRLCLLSCIAFVHLEFFRCHYQMARRHLEHGLRMLDCLQALSTVSSGSGSPFVDDCIVRNLRGLYLQSTLFGQQPDRPWAVVDSLKHIRDIATFSSVHQAREYLEILLLRICRMTETHSKKVSSSSTPSSFDGACSSAQCPSQDLSYDLQAWKAVYDTTWTRFKRSMNGLEVFAYRLLGVYHNMALIMVDTACEADEAKFDRHTARFASIIAQVMALRDMASSSKVREKFFGTSEEGLSHSIADIGLMAPLFYLAVKCRVHALRCQAIGMIAELPRKEGIWDAILVAQIAAKVVAIEEAESSICSADASSDHDGLRSPEDGPYEQLFLTLPTGLDQVPVPSASRRVEAIEVLLPDGPWDPVILKCIYQDKTQWDTYLIDRRGIGT</sequence>
<keyword evidence="2" id="KW-0862">Zinc</keyword>
<dbReference type="SUPFAM" id="SSF57701">
    <property type="entry name" value="Zn2/Cys6 DNA-binding domain"/>
    <property type="match status" value="1"/>
</dbReference>
<keyword evidence="5" id="KW-0804">Transcription</keyword>
<evidence type="ECO:0000259" key="7">
    <source>
        <dbReference type="PROSITE" id="PS50048"/>
    </source>
</evidence>
<evidence type="ECO:0000256" key="5">
    <source>
        <dbReference type="ARBA" id="ARBA00023163"/>
    </source>
</evidence>
<gene>
    <name evidence="8" type="ORF">Z520_06259</name>
</gene>
<name>A0A0D2K4T5_9EURO</name>
<protein>
    <recommendedName>
        <fullName evidence="7">Zn(2)-C6 fungal-type domain-containing protein</fullName>
    </recommendedName>
</protein>
<evidence type="ECO:0000256" key="4">
    <source>
        <dbReference type="ARBA" id="ARBA00023125"/>
    </source>
</evidence>
<dbReference type="SMART" id="SM00066">
    <property type="entry name" value="GAL4"/>
    <property type="match status" value="1"/>
</dbReference>
<proteinExistence type="predicted"/>